<dbReference type="EMBL" id="QJPH01000189">
    <property type="protein sequence ID" value="PZN83283.1"/>
    <property type="molecule type" value="Genomic_DNA"/>
</dbReference>
<evidence type="ECO:0000256" key="1">
    <source>
        <dbReference type="SAM" id="Phobius"/>
    </source>
</evidence>
<keyword evidence="1" id="KW-1133">Transmembrane helix</keyword>
<evidence type="ECO:0000313" key="2">
    <source>
        <dbReference type="EMBL" id="PZN83283.1"/>
    </source>
</evidence>
<dbReference type="Proteomes" id="UP000249396">
    <property type="component" value="Unassembled WGS sequence"/>
</dbReference>
<keyword evidence="1" id="KW-0812">Transmembrane</keyword>
<keyword evidence="1" id="KW-0472">Membrane</keyword>
<proteinExistence type="predicted"/>
<feature type="transmembrane region" description="Helical" evidence="1">
    <location>
        <begin position="15"/>
        <end position="35"/>
    </location>
</feature>
<dbReference type="AlphaFoldDB" id="A0A2W4RJR3"/>
<feature type="transmembrane region" description="Helical" evidence="1">
    <location>
        <begin position="85"/>
        <end position="103"/>
    </location>
</feature>
<reference evidence="2 3" key="1">
    <citation type="journal article" date="2018" name="Aquat. Microb. Ecol.">
        <title>Gammaproteobacterial methanotrophs dominate.</title>
        <authorList>
            <person name="Rissanen A.J."/>
            <person name="Saarenheimo J."/>
            <person name="Tiirola M."/>
            <person name="Peura S."/>
            <person name="Aalto S.L."/>
            <person name="Karvinen A."/>
            <person name="Nykanen H."/>
        </authorList>
    </citation>
    <scope>NUCLEOTIDE SEQUENCE [LARGE SCALE GENOMIC DNA]</scope>
    <source>
        <strain evidence="2">AMbin10</strain>
    </source>
</reference>
<accession>A0A2W4RJR3</accession>
<protein>
    <submittedName>
        <fullName evidence="2">Uncharacterized protein</fullName>
    </submittedName>
</protein>
<feature type="transmembrane region" description="Helical" evidence="1">
    <location>
        <begin position="47"/>
        <end position="73"/>
    </location>
</feature>
<comment type="caution">
    <text evidence="2">The sequence shown here is derived from an EMBL/GenBank/DDBJ whole genome shotgun (WGS) entry which is preliminary data.</text>
</comment>
<name>A0A2W4RJR3_9GAMM</name>
<sequence>MKITRFLKALASTTLMPYAFGLIPACTVRILVAFFKEGGYSYFPDALGVLHGFLLAFGWNILLLIILLPMLFVIGGDYREGGPDFINLLFYFVFFIVGLLTGFKA</sequence>
<evidence type="ECO:0000313" key="3">
    <source>
        <dbReference type="Proteomes" id="UP000249396"/>
    </source>
</evidence>
<gene>
    <name evidence="2" type="ORF">DM484_04840</name>
</gene>
<organism evidence="2 3">
    <name type="scientific">Candidatus Methylumidiphilus alinenensis</name>
    <dbReference type="NCBI Taxonomy" id="2202197"/>
    <lineage>
        <taxon>Bacteria</taxon>
        <taxon>Pseudomonadati</taxon>
        <taxon>Pseudomonadota</taxon>
        <taxon>Gammaproteobacteria</taxon>
        <taxon>Methylococcales</taxon>
        <taxon>Candidatus Methylumidiphilus</taxon>
    </lineage>
</organism>